<protein>
    <recommendedName>
        <fullName evidence="3">Type IV secretion protein Rhs</fullName>
    </recommendedName>
</protein>
<gene>
    <name evidence="1" type="ORF">DDR33_25240</name>
</gene>
<sequence>ERSYRFEYDNLQRLKNALYQERPSGGSWGNAGAYDEKNIRYDENGNILSLQRNAYISGTIITMDNLSYSYEGNRLSSLSDGGSSTLGVKNLTGSAAAYSYDESGSLTGDPKKGTTLSYNILGRTEKVTITTSAGRYISYTYDATGVLVRKQQYDNNSLQKTTDYIAGFVYENGALSYFGMAEGRVRNTGSSLKAEYMVKDYQGNVRV</sequence>
<evidence type="ECO:0008006" key="3">
    <source>
        <dbReference type="Google" id="ProtNLM"/>
    </source>
</evidence>
<evidence type="ECO:0000313" key="1">
    <source>
        <dbReference type="EMBL" id="PWG77869.1"/>
    </source>
</evidence>
<evidence type="ECO:0000313" key="2">
    <source>
        <dbReference type="Proteomes" id="UP000245647"/>
    </source>
</evidence>
<keyword evidence="2" id="KW-1185">Reference proteome</keyword>
<feature type="non-terminal residue" evidence="1">
    <location>
        <position position="207"/>
    </location>
</feature>
<dbReference type="InterPro" id="IPR050708">
    <property type="entry name" value="T6SS_VgrG/RHS"/>
</dbReference>
<feature type="non-terminal residue" evidence="1">
    <location>
        <position position="1"/>
    </location>
</feature>
<reference evidence="1 2" key="1">
    <citation type="submission" date="2018-04" db="EMBL/GenBank/DDBJ databases">
        <title>Pedobacter chongqingensis sp. nov., isolated from a rottenly hemp rope.</title>
        <authorList>
            <person name="Cai Y."/>
        </authorList>
    </citation>
    <scope>NUCLEOTIDE SEQUENCE [LARGE SCALE GENOMIC DNA]</scope>
    <source>
        <strain evidence="1 2">FJ4-8</strain>
    </source>
</reference>
<dbReference type="AlphaFoldDB" id="A0A2U2P9Q1"/>
<proteinExistence type="predicted"/>
<name>A0A2U2P9Q1_9SPHI</name>
<accession>A0A2U2P9Q1</accession>
<dbReference type="PANTHER" id="PTHR32305:SF15">
    <property type="entry name" value="PROTEIN RHSA-RELATED"/>
    <property type="match status" value="1"/>
</dbReference>
<dbReference type="Proteomes" id="UP000245647">
    <property type="component" value="Unassembled WGS sequence"/>
</dbReference>
<comment type="caution">
    <text evidence="1">The sequence shown here is derived from an EMBL/GenBank/DDBJ whole genome shotgun (WGS) entry which is preliminary data.</text>
</comment>
<organism evidence="1 2">
    <name type="scientific">Pararcticibacter amylolyticus</name>
    <dbReference type="NCBI Taxonomy" id="2173175"/>
    <lineage>
        <taxon>Bacteria</taxon>
        <taxon>Pseudomonadati</taxon>
        <taxon>Bacteroidota</taxon>
        <taxon>Sphingobacteriia</taxon>
        <taxon>Sphingobacteriales</taxon>
        <taxon>Sphingobacteriaceae</taxon>
        <taxon>Pararcticibacter</taxon>
    </lineage>
</organism>
<dbReference type="PANTHER" id="PTHR32305">
    <property type="match status" value="1"/>
</dbReference>
<dbReference type="Gene3D" id="2.180.10.10">
    <property type="entry name" value="RHS repeat-associated core"/>
    <property type="match status" value="1"/>
</dbReference>
<dbReference type="EMBL" id="QEAS01000098">
    <property type="protein sequence ID" value="PWG77869.1"/>
    <property type="molecule type" value="Genomic_DNA"/>
</dbReference>